<proteinExistence type="inferred from homology"/>
<evidence type="ECO:0000256" key="3">
    <source>
        <dbReference type="ARBA" id="ARBA00022618"/>
    </source>
</evidence>
<keyword evidence="5" id="KW-0717">Septation</keyword>
<evidence type="ECO:0000256" key="4">
    <source>
        <dbReference type="ARBA" id="ARBA00022969"/>
    </source>
</evidence>
<dbReference type="InterPro" id="IPR006776">
    <property type="entry name" value="SsgB"/>
</dbReference>
<comment type="subcellular location">
    <subcellularLocation>
        <location evidence="1">Cell septum</location>
    </subcellularLocation>
</comment>
<name>A0ABP3ZE83_9ACTN</name>
<keyword evidence="3" id="KW-0132">Cell division</keyword>
<evidence type="ECO:0000313" key="7">
    <source>
        <dbReference type="EMBL" id="GAA0918709.1"/>
    </source>
</evidence>
<protein>
    <submittedName>
        <fullName evidence="7">SsgA family sporulation/cell division regulator</fullName>
    </submittedName>
</protein>
<dbReference type="Proteomes" id="UP001501005">
    <property type="component" value="Unassembled WGS sequence"/>
</dbReference>
<keyword evidence="8" id="KW-1185">Reference proteome</keyword>
<comment type="similarity">
    <text evidence="2">Belongs to the SsgA family.</text>
</comment>
<evidence type="ECO:0000256" key="2">
    <source>
        <dbReference type="ARBA" id="ARBA00009323"/>
    </source>
</evidence>
<keyword evidence="4" id="KW-0749">Sporulation</keyword>
<dbReference type="RefSeq" id="WP_344050997.1">
    <property type="nucleotide sequence ID" value="NZ_BAAAHG010000031.1"/>
</dbReference>
<evidence type="ECO:0000256" key="6">
    <source>
        <dbReference type="ARBA" id="ARBA00023306"/>
    </source>
</evidence>
<evidence type="ECO:0000256" key="1">
    <source>
        <dbReference type="ARBA" id="ARBA00004431"/>
    </source>
</evidence>
<reference evidence="8" key="1">
    <citation type="journal article" date="2019" name="Int. J. Syst. Evol. Microbiol.">
        <title>The Global Catalogue of Microorganisms (GCM) 10K type strain sequencing project: providing services to taxonomists for standard genome sequencing and annotation.</title>
        <authorList>
            <consortium name="The Broad Institute Genomics Platform"/>
            <consortium name="The Broad Institute Genome Sequencing Center for Infectious Disease"/>
            <person name="Wu L."/>
            <person name="Ma J."/>
        </authorList>
    </citation>
    <scope>NUCLEOTIDE SEQUENCE [LARGE SCALE GENOMIC DNA]</scope>
    <source>
        <strain evidence="8">JCM 10673</strain>
    </source>
</reference>
<evidence type="ECO:0000313" key="8">
    <source>
        <dbReference type="Proteomes" id="UP001501005"/>
    </source>
</evidence>
<dbReference type="Pfam" id="PF04686">
    <property type="entry name" value="SsgA"/>
    <property type="match status" value="1"/>
</dbReference>
<dbReference type="InterPro" id="IPR038658">
    <property type="entry name" value="SsgB_sf"/>
</dbReference>
<comment type="caution">
    <text evidence="7">The sequence shown here is derived from an EMBL/GenBank/DDBJ whole genome shotgun (WGS) entry which is preliminary data.</text>
</comment>
<evidence type="ECO:0000256" key="5">
    <source>
        <dbReference type="ARBA" id="ARBA00023210"/>
    </source>
</evidence>
<dbReference type="EMBL" id="BAAAHG010000031">
    <property type="protein sequence ID" value="GAA0918709.1"/>
    <property type="molecule type" value="Genomic_DNA"/>
</dbReference>
<gene>
    <name evidence="7" type="ORF">GCM10009549_36460</name>
</gene>
<keyword evidence="6" id="KW-0131">Cell cycle</keyword>
<accession>A0ABP3ZE83</accession>
<dbReference type="Gene3D" id="2.30.31.20">
    <property type="entry name" value="Sporulation-specific cell division protein SsgB"/>
    <property type="match status" value="1"/>
</dbReference>
<organism evidence="7 8">
    <name type="scientific">Streptomyces thermoalcalitolerans</name>
    <dbReference type="NCBI Taxonomy" id="65605"/>
    <lineage>
        <taxon>Bacteria</taxon>
        <taxon>Bacillati</taxon>
        <taxon>Actinomycetota</taxon>
        <taxon>Actinomycetes</taxon>
        <taxon>Kitasatosporales</taxon>
        <taxon>Streptomycetaceae</taxon>
        <taxon>Streptomyces</taxon>
    </lineage>
</organism>
<sequence length="144" mass="16042">MDIILEQPARAHLITADGRELPVPATLRYVSTDPLAVHLDFPPEVALDGEEVTWTFSRDLLEEGLQRQAGAGDVRLWPCDTSRTVLELHSPFGLALLRFETPVLRRFLRRSHAMVPPGREDLTEAVDRGLSALFGSVRHRPGGQ</sequence>